<evidence type="ECO:0000256" key="2">
    <source>
        <dbReference type="ARBA" id="ARBA00023054"/>
    </source>
</evidence>
<feature type="region of interest" description="Disordered" evidence="4">
    <location>
        <begin position="144"/>
        <end position="193"/>
    </location>
</feature>
<feature type="compositionally biased region" description="Basic residues" evidence="4">
    <location>
        <begin position="309"/>
        <end position="319"/>
    </location>
</feature>
<dbReference type="InterPro" id="IPR036028">
    <property type="entry name" value="SH3-like_dom_sf"/>
</dbReference>
<dbReference type="EMBL" id="PZQS01000009">
    <property type="protein sequence ID" value="PVD25157.1"/>
    <property type="molecule type" value="Genomic_DNA"/>
</dbReference>
<evidence type="ECO:0000313" key="6">
    <source>
        <dbReference type="EMBL" id="PVD25157.1"/>
    </source>
</evidence>
<dbReference type="PANTHER" id="PTHR16768:SF5">
    <property type="entry name" value="FI14214P"/>
    <property type="match status" value="1"/>
</dbReference>
<keyword evidence="7" id="KW-1185">Reference proteome</keyword>
<feature type="compositionally biased region" description="Low complexity" evidence="4">
    <location>
        <begin position="174"/>
        <end position="188"/>
    </location>
</feature>
<dbReference type="InterPro" id="IPR009533">
    <property type="entry name" value="FAM107"/>
</dbReference>
<organism evidence="6 7">
    <name type="scientific">Pomacea canaliculata</name>
    <name type="common">Golden apple snail</name>
    <dbReference type="NCBI Taxonomy" id="400727"/>
    <lineage>
        <taxon>Eukaryota</taxon>
        <taxon>Metazoa</taxon>
        <taxon>Spiralia</taxon>
        <taxon>Lophotrochozoa</taxon>
        <taxon>Mollusca</taxon>
        <taxon>Gastropoda</taxon>
        <taxon>Caenogastropoda</taxon>
        <taxon>Architaenioglossa</taxon>
        <taxon>Ampullarioidea</taxon>
        <taxon>Ampullariidae</taxon>
        <taxon>Pomacea</taxon>
    </lineage>
</organism>
<gene>
    <name evidence="6" type="ORF">C0Q70_15655</name>
</gene>
<dbReference type="OMA" id="SHRIPKV"/>
<dbReference type="PROSITE" id="PS50002">
    <property type="entry name" value="SH3"/>
    <property type="match status" value="1"/>
</dbReference>
<proteinExistence type="predicted"/>
<dbReference type="OrthoDB" id="5963205at2759"/>
<evidence type="ECO:0000256" key="4">
    <source>
        <dbReference type="SAM" id="MobiDB-lite"/>
    </source>
</evidence>
<sequence length="319" mass="36724">MDVYRAVSDFSAPNAEGSQNILSFKRGDKFEVFDGTGHKDWWGARKLEDNTIGYVPSKYMKHDELRVGSVLPENYQEHRERQLKRFSAMQNSEQHKHPEHAILDIPEPDYDPDAQEGSRNSIAFVEKFKNVICNIHIEELYRNIPEPDPDYQNDNDDDLPPTPSPLGTEEVSQSSSSNTSATATSSNSGPTIIRVKNGSISSLEDEGEQIQPRKLSNPCVESRERQALHKELLMNYRLGKDVLKKPELEKMMQMRKDAQKRKEWEEQKASKRTSFELMMEERANRLKADEDKMKPIQEKEDSAPELLRIHRKITSKPPS</sequence>
<dbReference type="PANTHER" id="PTHR16768">
    <property type="entry name" value="DOWN REGULATED IN RENAL CARCINOMA 1/TU3A"/>
    <property type="match status" value="1"/>
</dbReference>
<reference evidence="6 7" key="1">
    <citation type="submission" date="2018-04" db="EMBL/GenBank/DDBJ databases">
        <title>The genome of golden apple snail Pomacea canaliculata provides insight into stress tolerance and invasive adaptation.</title>
        <authorList>
            <person name="Liu C."/>
            <person name="Liu B."/>
            <person name="Ren Y."/>
            <person name="Zhang Y."/>
            <person name="Wang H."/>
            <person name="Li S."/>
            <person name="Jiang F."/>
            <person name="Yin L."/>
            <person name="Zhang G."/>
            <person name="Qian W."/>
            <person name="Fan W."/>
        </authorList>
    </citation>
    <scope>NUCLEOTIDE SEQUENCE [LARGE SCALE GENOMIC DNA]</scope>
    <source>
        <strain evidence="6">SZHN2017</strain>
        <tissue evidence="6">Muscle</tissue>
    </source>
</reference>
<accession>A0A2T7NVG0</accession>
<feature type="compositionally biased region" description="Basic and acidic residues" evidence="4">
    <location>
        <begin position="279"/>
        <end position="302"/>
    </location>
</feature>
<dbReference type="AlphaFoldDB" id="A0A2T7NVG0"/>
<feature type="compositionally biased region" description="Acidic residues" evidence="4">
    <location>
        <begin position="147"/>
        <end position="159"/>
    </location>
</feature>
<feature type="compositionally biased region" description="Basic and acidic residues" evidence="4">
    <location>
        <begin position="256"/>
        <end position="269"/>
    </location>
</feature>
<keyword evidence="2" id="KW-0175">Coiled coil</keyword>
<evidence type="ECO:0000313" key="7">
    <source>
        <dbReference type="Proteomes" id="UP000245119"/>
    </source>
</evidence>
<evidence type="ECO:0000256" key="3">
    <source>
        <dbReference type="PROSITE-ProRule" id="PRU00192"/>
    </source>
</evidence>
<dbReference type="Pfam" id="PF06625">
    <property type="entry name" value="DUF1151"/>
    <property type="match status" value="1"/>
</dbReference>
<dbReference type="SUPFAM" id="SSF50044">
    <property type="entry name" value="SH3-domain"/>
    <property type="match status" value="1"/>
</dbReference>
<dbReference type="Pfam" id="PF07653">
    <property type="entry name" value="SH3_2"/>
    <property type="match status" value="1"/>
</dbReference>
<keyword evidence="1 3" id="KW-0728">SH3 domain</keyword>
<protein>
    <recommendedName>
        <fullName evidence="5">SH3 domain-containing protein</fullName>
    </recommendedName>
</protein>
<dbReference type="SMART" id="SM00326">
    <property type="entry name" value="SH3"/>
    <property type="match status" value="1"/>
</dbReference>
<evidence type="ECO:0000259" key="5">
    <source>
        <dbReference type="PROSITE" id="PS50002"/>
    </source>
</evidence>
<dbReference type="STRING" id="400727.A0A2T7NVG0"/>
<name>A0A2T7NVG0_POMCA</name>
<feature type="region of interest" description="Disordered" evidence="4">
    <location>
        <begin position="256"/>
        <end position="319"/>
    </location>
</feature>
<dbReference type="InterPro" id="IPR001452">
    <property type="entry name" value="SH3_domain"/>
</dbReference>
<dbReference type="Proteomes" id="UP000245119">
    <property type="component" value="Linkage Group LG9"/>
</dbReference>
<evidence type="ECO:0000256" key="1">
    <source>
        <dbReference type="ARBA" id="ARBA00022443"/>
    </source>
</evidence>
<feature type="domain" description="SH3" evidence="5">
    <location>
        <begin position="1"/>
        <end position="65"/>
    </location>
</feature>
<comment type="caution">
    <text evidence="6">The sequence shown here is derived from an EMBL/GenBank/DDBJ whole genome shotgun (WGS) entry which is preliminary data.</text>
</comment>
<dbReference type="Gene3D" id="2.30.30.40">
    <property type="entry name" value="SH3 Domains"/>
    <property type="match status" value="1"/>
</dbReference>